<accession>A0A100W0F2</accession>
<reference evidence="3" key="2">
    <citation type="submission" date="2016-02" db="EMBL/GenBank/DDBJ databases">
        <title>Draft genome sequence of five rapidly growing Mycobacterium species.</title>
        <authorList>
            <person name="Katahira K."/>
            <person name="Gotou Y."/>
            <person name="Iida K."/>
            <person name="Ogura Y."/>
            <person name="Hayashi T."/>
        </authorList>
    </citation>
    <scope>NUCLEOTIDE SEQUENCE [LARGE SCALE GENOMIC DNA]</scope>
    <source>
        <strain evidence="3">JCM15654</strain>
    </source>
</reference>
<feature type="chain" id="PRO_5039662689" description="Secreted protein" evidence="1">
    <location>
        <begin position="19"/>
        <end position="195"/>
    </location>
</feature>
<comment type="caution">
    <text evidence="2">The sequence shown here is derived from an EMBL/GenBank/DDBJ whole genome shotgun (WGS) entry which is preliminary data.</text>
</comment>
<dbReference type="RefSeq" id="WP_062829744.1">
    <property type="nucleotide sequence ID" value="NZ_BCSX01000028.1"/>
</dbReference>
<sequence>MHRLTVSAAAALSAGMFAAPHAAASPDVGALAALKPVDYDSYATYSTYGAGGWQFATADGIHCRIMTITRWQSPPTAYCWGALPGVTGTTNYAFAKGPWFGPADDPRSGFDTVKLDDFETYRSYEHRSGSEVDRVDPASYHLLPTGSKIVVPESSSAVTCGVPSDHNVVCTVADPGDGGPWQYGFVLSPQGSRAF</sequence>
<dbReference type="OrthoDB" id="4721289at2"/>
<evidence type="ECO:0008006" key="4">
    <source>
        <dbReference type="Google" id="ProtNLM"/>
    </source>
</evidence>
<reference evidence="3" key="1">
    <citation type="journal article" date="2016" name="Genome Announc.">
        <title>Draft Genome Sequences of Five Rapidly Growing Mycobacterium Species, M. thermoresistibile, M. fortuitum subsp. acetamidolyticum, M. canariasense, M. brisbanense, and M. novocastrense.</title>
        <authorList>
            <person name="Katahira K."/>
            <person name="Ogura Y."/>
            <person name="Gotoh Y."/>
            <person name="Hayashi T."/>
        </authorList>
    </citation>
    <scope>NUCLEOTIDE SEQUENCE [LARGE SCALE GENOMIC DNA]</scope>
    <source>
        <strain evidence="3">JCM15654</strain>
    </source>
</reference>
<evidence type="ECO:0000313" key="3">
    <source>
        <dbReference type="Proteomes" id="UP000069620"/>
    </source>
</evidence>
<evidence type="ECO:0000313" key="2">
    <source>
        <dbReference type="EMBL" id="GAS89353.1"/>
    </source>
</evidence>
<proteinExistence type="predicted"/>
<dbReference type="EMBL" id="BCSX01000028">
    <property type="protein sequence ID" value="GAS89353.1"/>
    <property type="molecule type" value="Genomic_DNA"/>
</dbReference>
<dbReference type="Proteomes" id="UP000069620">
    <property type="component" value="Unassembled WGS sequence"/>
</dbReference>
<gene>
    <name evidence="2" type="ORF">RMCB_3449</name>
</gene>
<keyword evidence="3" id="KW-1185">Reference proteome</keyword>
<dbReference type="AlphaFoldDB" id="A0A100W0F2"/>
<protein>
    <recommendedName>
        <fullName evidence="4">Secreted protein</fullName>
    </recommendedName>
</protein>
<evidence type="ECO:0000256" key="1">
    <source>
        <dbReference type="SAM" id="SignalP"/>
    </source>
</evidence>
<name>A0A100W0F2_9MYCO</name>
<keyword evidence="1" id="KW-0732">Signal</keyword>
<feature type="signal peptide" evidence="1">
    <location>
        <begin position="1"/>
        <end position="18"/>
    </location>
</feature>
<organism evidence="2 3">
    <name type="scientific">Mycolicibacterium brisbanense</name>
    <dbReference type="NCBI Taxonomy" id="146020"/>
    <lineage>
        <taxon>Bacteria</taxon>
        <taxon>Bacillati</taxon>
        <taxon>Actinomycetota</taxon>
        <taxon>Actinomycetes</taxon>
        <taxon>Mycobacteriales</taxon>
        <taxon>Mycobacteriaceae</taxon>
        <taxon>Mycolicibacterium</taxon>
    </lineage>
</organism>